<keyword evidence="4" id="KW-1185">Reference proteome</keyword>
<organism evidence="3 4">
    <name type="scientific">Alistipes senegalensis JC50</name>
    <dbReference type="NCBI Taxonomy" id="1033732"/>
    <lineage>
        <taxon>Bacteria</taxon>
        <taxon>Pseudomonadati</taxon>
        <taxon>Bacteroidota</taxon>
        <taxon>Bacteroidia</taxon>
        <taxon>Bacteroidales</taxon>
        <taxon>Rikenellaceae</taxon>
        <taxon>Alistipes</taxon>
    </lineage>
</organism>
<dbReference type="SUPFAM" id="SSF52058">
    <property type="entry name" value="L domain-like"/>
    <property type="match status" value="1"/>
</dbReference>
<feature type="region of interest" description="Disordered" evidence="1">
    <location>
        <begin position="44"/>
        <end position="70"/>
    </location>
</feature>
<dbReference type="InterPro" id="IPR026906">
    <property type="entry name" value="LRR_5"/>
</dbReference>
<sequence length="572" mass="63452">MNARTLLIPRTLLILSLVVLSGAPCASAQSFKERLKNAAKKIEQKVKQEVAPKKLPEKSGNTSSLDSELQKRHDAMVGPDNNKNAEDEAPTVRLPETHTALFAPLGYPVEATYGIKSVKPVMPPREASDQVNWSEKQPNVYELDNQSLVAEFLMLDDCFADGYIKTLTPAHWRYDEIVKGELWARVGALNKMVEQYNEAKEEYGADTYQWVINGIHNKIASVLDSREYKTLIRSSLTPLFTLKDKWISDETKAYFNAHGGYENAHKANWTVWDPQPNKKSITTSASGQTGKVIEEVGAGATVDIEGVLYVLHNSNNGGASHAFISEVAKTAVAGKNIVIPDYVTYNGKKYPVTEMRGNIFSGTAIKSVKLPSTLTEISNSAFRETPITEIVIPASVKIVQGSAFYGCKNLTKVVFENDVMDEVHGCFQKCINLKNVKFPRRVGLMSYDMFEGCVNLTEVMLPENLSEIYSSMFSGCKNLKNVDIPASVTKVGNSAFSDSGITSLDLSNVKEFEGFCFSGCKALKTVKLNSSLKENFLMETYQEFTECPLLEVKYINNEYVFPEGFIFVDGSR</sequence>
<proteinExistence type="predicted"/>
<dbReference type="Pfam" id="PF13306">
    <property type="entry name" value="LRR_5"/>
    <property type="match status" value="1"/>
</dbReference>
<evidence type="ECO:0000256" key="1">
    <source>
        <dbReference type="SAM" id="MobiDB-lite"/>
    </source>
</evidence>
<feature type="chain" id="PRO_5047036998" evidence="2">
    <location>
        <begin position="29"/>
        <end position="572"/>
    </location>
</feature>
<dbReference type="RefSeq" id="WP_019151207.1">
    <property type="nucleotide sequence ID" value="NZ_CP102252.1"/>
</dbReference>
<gene>
    <name evidence="3" type="ORF">NQ519_10470</name>
</gene>
<dbReference type="InterPro" id="IPR053139">
    <property type="entry name" value="Surface_bspA-like"/>
</dbReference>
<evidence type="ECO:0000256" key="2">
    <source>
        <dbReference type="SAM" id="SignalP"/>
    </source>
</evidence>
<dbReference type="InterPro" id="IPR032675">
    <property type="entry name" value="LRR_dom_sf"/>
</dbReference>
<accession>A0ABY5V3K6</accession>
<dbReference type="Gene3D" id="3.80.10.10">
    <property type="entry name" value="Ribonuclease Inhibitor"/>
    <property type="match status" value="1"/>
</dbReference>
<dbReference type="PANTHER" id="PTHR45661">
    <property type="entry name" value="SURFACE ANTIGEN"/>
    <property type="match status" value="1"/>
</dbReference>
<keyword evidence="2" id="KW-0732">Signal</keyword>
<evidence type="ECO:0000313" key="3">
    <source>
        <dbReference type="EMBL" id="UWN64188.1"/>
    </source>
</evidence>
<dbReference type="EMBL" id="CP102252">
    <property type="protein sequence ID" value="UWN64188.1"/>
    <property type="molecule type" value="Genomic_DNA"/>
</dbReference>
<feature type="compositionally biased region" description="Basic and acidic residues" evidence="1">
    <location>
        <begin position="44"/>
        <end position="57"/>
    </location>
</feature>
<feature type="signal peptide" evidence="2">
    <location>
        <begin position="1"/>
        <end position="28"/>
    </location>
</feature>
<protein>
    <submittedName>
        <fullName evidence="3">Leucine-rich repeat domain-containing protein</fullName>
    </submittedName>
</protein>
<dbReference type="PANTHER" id="PTHR45661:SF3">
    <property type="entry name" value="IG-LIKE DOMAIN-CONTAINING PROTEIN"/>
    <property type="match status" value="1"/>
</dbReference>
<evidence type="ECO:0000313" key="4">
    <source>
        <dbReference type="Proteomes" id="UP001058267"/>
    </source>
</evidence>
<reference evidence="3" key="1">
    <citation type="journal article" date="2022" name="Cell">
        <title>Design, construction, and in vivo augmentation of a complex gut microbiome.</title>
        <authorList>
            <person name="Cheng A.G."/>
            <person name="Ho P.Y."/>
            <person name="Aranda-Diaz A."/>
            <person name="Jain S."/>
            <person name="Yu F.B."/>
            <person name="Meng X."/>
            <person name="Wang M."/>
            <person name="Iakiviak M."/>
            <person name="Nagashima K."/>
            <person name="Zhao A."/>
            <person name="Murugkar P."/>
            <person name="Patil A."/>
            <person name="Atabakhsh K."/>
            <person name="Weakley A."/>
            <person name="Yan J."/>
            <person name="Brumbaugh A.R."/>
            <person name="Higginbottom S."/>
            <person name="Dimas A."/>
            <person name="Shiver A.L."/>
            <person name="Deutschbauer A."/>
            <person name="Neff N."/>
            <person name="Sonnenburg J.L."/>
            <person name="Huang K.C."/>
            <person name="Fischbach M.A."/>
        </authorList>
    </citation>
    <scope>NUCLEOTIDE SEQUENCE</scope>
    <source>
        <strain evidence="3">JC50</strain>
    </source>
</reference>
<name>A0ABY5V3K6_9BACT</name>
<dbReference type="Proteomes" id="UP001058267">
    <property type="component" value="Chromosome"/>
</dbReference>